<gene>
    <name evidence="18" type="ORF">BDP27DRAFT_38333</name>
</gene>
<dbReference type="GO" id="GO:0061630">
    <property type="term" value="F:ubiquitin protein ligase activity"/>
    <property type="evidence" value="ECO:0007669"/>
    <property type="project" value="UniProtKB-EC"/>
</dbReference>
<dbReference type="PROSITE" id="PS50089">
    <property type="entry name" value="ZF_RING_2"/>
    <property type="match status" value="1"/>
</dbReference>
<evidence type="ECO:0000256" key="6">
    <source>
        <dbReference type="ARBA" id="ARBA00017157"/>
    </source>
</evidence>
<comment type="pathway">
    <text evidence="3">Protein modification; protein ubiquitination.</text>
</comment>
<feature type="compositionally biased region" description="Acidic residues" evidence="16">
    <location>
        <begin position="463"/>
        <end position="472"/>
    </location>
</feature>
<dbReference type="CDD" id="cd16491">
    <property type="entry name" value="RING-CH-C4HC3_LTN1"/>
    <property type="match status" value="1"/>
</dbReference>
<feature type="compositionally biased region" description="Basic and acidic residues" evidence="16">
    <location>
        <begin position="48"/>
        <end position="59"/>
    </location>
</feature>
<keyword evidence="11 15" id="KW-0863">Zinc-finger</keyword>
<dbReference type="GO" id="GO:0008270">
    <property type="term" value="F:zinc ion binding"/>
    <property type="evidence" value="ECO:0007669"/>
    <property type="project" value="UniProtKB-KW"/>
</dbReference>
<feature type="region of interest" description="Disordered" evidence="16">
    <location>
        <begin position="252"/>
        <end position="289"/>
    </location>
</feature>
<feature type="compositionally biased region" description="Basic residues" evidence="16">
    <location>
        <begin position="32"/>
        <end position="47"/>
    </location>
</feature>
<dbReference type="InterPro" id="IPR054478">
    <property type="entry name" value="LTN1_UBC"/>
</dbReference>
<keyword evidence="12" id="KW-0833">Ubl conjugation pathway</keyword>
<evidence type="ECO:0000256" key="14">
    <source>
        <dbReference type="ARBA" id="ARBA00055150"/>
    </source>
</evidence>
<comment type="caution">
    <text evidence="18">The sequence shown here is derived from an EMBL/GenBank/DDBJ whole genome shotgun (WGS) entry which is preliminary data.</text>
</comment>
<dbReference type="GO" id="GO:1990116">
    <property type="term" value="P:ribosome-associated ubiquitin-dependent protein catabolic process"/>
    <property type="evidence" value="ECO:0007669"/>
    <property type="project" value="InterPro"/>
</dbReference>
<dbReference type="Pfam" id="PF22999">
    <property type="entry name" value="LTN1_E3_ligase_6th"/>
    <property type="match status" value="1"/>
</dbReference>
<dbReference type="SMART" id="SM01197">
    <property type="entry name" value="FANCL_C"/>
    <property type="match status" value="1"/>
</dbReference>
<dbReference type="GO" id="GO:0072344">
    <property type="term" value="P:rescue of stalled ribosome"/>
    <property type="evidence" value="ECO:0007669"/>
    <property type="project" value="TreeGrafter"/>
</dbReference>
<dbReference type="GO" id="GO:1990112">
    <property type="term" value="C:RQC complex"/>
    <property type="evidence" value="ECO:0007669"/>
    <property type="project" value="InterPro"/>
</dbReference>
<evidence type="ECO:0000256" key="10">
    <source>
        <dbReference type="ARBA" id="ARBA00022737"/>
    </source>
</evidence>
<dbReference type="InterPro" id="IPR054476">
    <property type="entry name" value="Ltn1_N"/>
</dbReference>
<dbReference type="PANTHER" id="PTHR12389">
    <property type="entry name" value="ZINC FINGER PROTEIN 294"/>
    <property type="match status" value="1"/>
</dbReference>
<evidence type="ECO:0000256" key="12">
    <source>
        <dbReference type="ARBA" id="ARBA00022786"/>
    </source>
</evidence>
<feature type="region of interest" description="Disordered" evidence="16">
    <location>
        <begin position="459"/>
        <end position="483"/>
    </location>
</feature>
<feature type="compositionally biased region" description="Polar residues" evidence="16">
    <location>
        <begin position="1"/>
        <end position="23"/>
    </location>
</feature>
<feature type="domain" description="RING-type" evidence="17">
    <location>
        <begin position="1961"/>
        <end position="2008"/>
    </location>
</feature>
<evidence type="ECO:0000256" key="3">
    <source>
        <dbReference type="ARBA" id="ARBA00004906"/>
    </source>
</evidence>
<organism evidence="18 19">
    <name type="scientific">Rhodocollybia butyracea</name>
    <dbReference type="NCBI Taxonomy" id="206335"/>
    <lineage>
        <taxon>Eukaryota</taxon>
        <taxon>Fungi</taxon>
        <taxon>Dikarya</taxon>
        <taxon>Basidiomycota</taxon>
        <taxon>Agaricomycotina</taxon>
        <taxon>Agaricomycetes</taxon>
        <taxon>Agaricomycetidae</taxon>
        <taxon>Agaricales</taxon>
        <taxon>Marasmiineae</taxon>
        <taxon>Omphalotaceae</taxon>
        <taxon>Rhodocollybia</taxon>
    </lineage>
</organism>
<dbReference type="GO" id="GO:0005829">
    <property type="term" value="C:cytosol"/>
    <property type="evidence" value="ECO:0007669"/>
    <property type="project" value="UniProtKB-SubCell"/>
</dbReference>
<evidence type="ECO:0000256" key="7">
    <source>
        <dbReference type="ARBA" id="ARBA00022490"/>
    </source>
</evidence>
<dbReference type="OrthoDB" id="6108at2759"/>
<keyword evidence="7" id="KW-0963">Cytoplasm</keyword>
<accession>A0A9P5PZA3</accession>
<dbReference type="FunFam" id="3.30.40.10:FF:000038">
    <property type="entry name" value="E3 ubiquitin-protein ligase listerin"/>
    <property type="match status" value="1"/>
</dbReference>
<dbReference type="EMBL" id="JADNRY010000010">
    <property type="protein sequence ID" value="KAF9075216.1"/>
    <property type="molecule type" value="Genomic_DNA"/>
</dbReference>
<dbReference type="InterPro" id="IPR001841">
    <property type="entry name" value="Znf_RING"/>
</dbReference>
<dbReference type="InterPro" id="IPR054477">
    <property type="entry name" value="LTN1_E3_ligase_6th"/>
</dbReference>
<evidence type="ECO:0000256" key="13">
    <source>
        <dbReference type="ARBA" id="ARBA00022833"/>
    </source>
</evidence>
<proteinExistence type="inferred from homology"/>
<dbReference type="SUPFAM" id="SSF57850">
    <property type="entry name" value="RING/U-box"/>
    <property type="match status" value="1"/>
</dbReference>
<protein>
    <recommendedName>
        <fullName evidence="6">E3 ubiquitin-protein ligase listerin</fullName>
        <ecNumber evidence="5">2.3.2.27</ecNumber>
    </recommendedName>
</protein>
<evidence type="ECO:0000256" key="4">
    <source>
        <dbReference type="ARBA" id="ARBA00007997"/>
    </source>
</evidence>
<keyword evidence="19" id="KW-1185">Reference proteome</keyword>
<dbReference type="Gene3D" id="3.30.40.10">
    <property type="entry name" value="Zinc/RING finger domain, C3HC4 (zinc finger)"/>
    <property type="match status" value="1"/>
</dbReference>
<evidence type="ECO:0000256" key="11">
    <source>
        <dbReference type="ARBA" id="ARBA00022771"/>
    </source>
</evidence>
<evidence type="ECO:0000256" key="8">
    <source>
        <dbReference type="ARBA" id="ARBA00022679"/>
    </source>
</evidence>
<evidence type="ECO:0000313" key="18">
    <source>
        <dbReference type="EMBL" id="KAF9075216.1"/>
    </source>
</evidence>
<dbReference type="Proteomes" id="UP000772434">
    <property type="component" value="Unassembled WGS sequence"/>
</dbReference>
<feature type="region of interest" description="Disordered" evidence="16">
    <location>
        <begin position="1"/>
        <end position="77"/>
    </location>
</feature>
<evidence type="ECO:0000256" key="5">
    <source>
        <dbReference type="ARBA" id="ARBA00012483"/>
    </source>
</evidence>
<evidence type="ECO:0000256" key="2">
    <source>
        <dbReference type="ARBA" id="ARBA00004514"/>
    </source>
</evidence>
<dbReference type="InterPro" id="IPR039804">
    <property type="entry name" value="RING-CH-C4HC3_LTN1"/>
</dbReference>
<keyword evidence="13" id="KW-0862">Zinc</keyword>
<dbReference type="InterPro" id="IPR016024">
    <property type="entry name" value="ARM-type_fold"/>
</dbReference>
<evidence type="ECO:0000259" key="17">
    <source>
        <dbReference type="PROSITE" id="PS50089"/>
    </source>
</evidence>
<keyword evidence="8" id="KW-0808">Transferase</keyword>
<evidence type="ECO:0000256" key="9">
    <source>
        <dbReference type="ARBA" id="ARBA00022723"/>
    </source>
</evidence>
<evidence type="ECO:0000313" key="19">
    <source>
        <dbReference type="Proteomes" id="UP000772434"/>
    </source>
</evidence>
<comment type="function">
    <text evidence="14">E3 ubiquitin-protein ligase component of the ribosome quality control complex (RQC), a ribosome-associated complex that mediates ubiquitination and extraction of incompletely synthesized nascent chains for proteasomal degradation. Mediates ubiquitination of proteins derived from mRNAs lacking stop codons (non-stop proteins) and other translation arrest products induced by poly-lysine sequences and tandem rare codons. Ubiquitination leads to CDC48 recruitment for extraction and degradation of the incomplete translation product. May indirectly play a role in chromatin function and transcription.</text>
</comment>
<sequence>MVKKSGPSTQSTSKSLVSVTASRAKSDGPPKKTAKKRKDGGTKKPKLSKKEAKELEKQQRQKAYVAPRKPQPVKPDPLDSTGLAYVLPPQLTIVLRNLGKKAVKTRERALDELVSGWLDEKGEEQEKILVDMLPVWLSHLPQLLLHPSRRIRLTAANVHRALVNIPVVLEQIKLQDPTSESEAADVLGIWALATHDIDPAVASVVAESWQKFVGSSPSTQQNTCIISYAQRAILDAGELFLYLNPAPPAQLPTSAPYPARGKQPGNQKGLANQKGGKGKQAPANNKGKVAQQIKTDNIFEPKLDVDDVHIDSLETDTDRDARIRVGALGALAWVLSNTSEMSEMLDILTDPRLWSSLTGRDSESFGFEQPPVRKAAWRLVGAVAGAFKSSVSSSVIPEGKLKLLRLLSASVLHSAWQEYDVGVQGVLWQPLLQFLRDNGEVWKWEMEYTSSLPSIATVRDSDSEASDSDSEAGESSSDDERKEIVEASTPTHAEFPPSPSSAYEAFLSFLARGCNGSPVQAYPAVVIVLSTIPLSILLPPFSLSSESTIPFANLFSAFWAVMESGSPADSSDNFPNHSRIFAGVRASKASQAFIEAVLECTVFLIRRVVSQSQRGELEITGSNLDIFVRTQMESVWANCVGVGIRRKLQVPPHVLGSAFGRALRGLRSFQEAGGSLFPSRNVHDEASETIARLARESATAVTKDSTDLAPLISGVLKALGSEPDAAVPIHSLIVDVFGIALDGCEHVLGLNQGENGSLVLLTELLSSFGFSFGSNPTSSEGTENLDRIDTLVVQNALRLLLFPKVHGVNGKQVNQGGEKEGHLLLVTYLLHRDPSQAYLLWLALLEQVVEHSHQNNDFIITLRHLLGLLHSLKSQGGREVLSALRPATKELDDMLFKLAEETISSPASALSSSSAGLTLLRQVLLLSNDLTTSDEELPHPLLTTPGLLQLVEMLIERFGRVTDRLLGIEAEDDEKVNVIDLVDQLDHLLVLMEVLLELPLSLSSFTDKIFLLAHVLPRCFLPTGVDESTDPDIVSSRVDTVRAKALRIWVSWVKTYTVINPDDELISNVYSTISQKLRRLLACTTPRCRCRPEDVVGAFHMMQDSFESLKSRLNPIDALLPSQMALDASLDGLHGAPINRSLGVVDELAGVASLFKSSQSSSDSSNVQIYLRYVLALLRILGDDLRLARRLLIERQGQNERNSWWVLRHLLALSVYTDGETMVPNTNTEDGSIRSSLFITTQHCREVAGKVHQVLAYVFASAESNGDGREWRKEICAMLLKGLRSTNNPNSHSIAFPPLADFLVSTINSAIKTDSYRDCRVLREVLSRAFQSSLGGVVSEEEGTLWLQYARSISEPGKSASAPLTSITILSTLITNLPASSPSFPRLDLYRNELASSLLGIPPSRSTSDGLRGLLKLVLGTAPGAESEVEFLPVQRAMNVIKTCQKWIEEGGDEDEEDENGDDMEELESAMTLTFFHLAPILQNVPGGHWQFIFDVVENNMENCAIKLNTAESSISYSPLQLLTLARTLRLISYILDLAATNKSLRAEWNERRNGIMNSVRDMLILDDNLEVEKEQEEKEESKLGTPRGYLGSLPASVCRELVLELVANHLPDELVDHETLPKMCHLLSSDFSSSISTQTLPSSVLLIHNHQLSYQLLRKSAKKRTEYFVLEAGVDTEGKVQSHLPMELMKLLQQSVNVDLDFYDANLDAYREQNILVYLLGWMILFDLFEDTSMKVRMKYIEQLRSSGIIEAHFIPSVFGLLRLDRGIVNAFKLDMWAVNEFYVQFFEWDSISGLQTLAAHLYYRALLTVPSLMYSWVLDCRDRQLSSTIATYTSAYFSPVLIRTELDHVKSPEAQSELASDDPENQLTVKIASGAVNEVTASYLVDEQQLEIRLRIPGDWPLHRIEIRDTKKFGVDDNRWRAWILAVQQTIWSQNGRIVDGLALFKKNVTGHFAGQVECAICYSLISVMDGSLPKKPCNTCKNRFHAGCLFKWFNSSHSSSCPLCRSDILH</sequence>
<dbReference type="EC" id="2.3.2.27" evidence="5"/>
<evidence type="ECO:0000256" key="15">
    <source>
        <dbReference type="PROSITE-ProRule" id="PRU00175"/>
    </source>
</evidence>
<keyword evidence="10" id="KW-0677">Repeat</keyword>
<dbReference type="InterPro" id="IPR013083">
    <property type="entry name" value="Znf_RING/FYVE/PHD"/>
</dbReference>
<evidence type="ECO:0000256" key="16">
    <source>
        <dbReference type="SAM" id="MobiDB-lite"/>
    </source>
</evidence>
<reference evidence="18" key="1">
    <citation type="submission" date="2020-11" db="EMBL/GenBank/DDBJ databases">
        <authorList>
            <consortium name="DOE Joint Genome Institute"/>
            <person name="Ahrendt S."/>
            <person name="Riley R."/>
            <person name="Andreopoulos W."/>
            <person name="Labutti K."/>
            <person name="Pangilinan J."/>
            <person name="Ruiz-Duenas F.J."/>
            <person name="Barrasa J.M."/>
            <person name="Sanchez-Garcia M."/>
            <person name="Camarero S."/>
            <person name="Miyauchi S."/>
            <person name="Serrano A."/>
            <person name="Linde D."/>
            <person name="Babiker R."/>
            <person name="Drula E."/>
            <person name="Ayuso-Fernandez I."/>
            <person name="Pacheco R."/>
            <person name="Padilla G."/>
            <person name="Ferreira P."/>
            <person name="Barriuso J."/>
            <person name="Kellner H."/>
            <person name="Castanera R."/>
            <person name="Alfaro M."/>
            <person name="Ramirez L."/>
            <person name="Pisabarro A.G."/>
            <person name="Kuo A."/>
            <person name="Tritt A."/>
            <person name="Lipzen A."/>
            <person name="He G."/>
            <person name="Yan M."/>
            <person name="Ng V."/>
            <person name="Cullen D."/>
            <person name="Martin F."/>
            <person name="Rosso M.-N."/>
            <person name="Henrissat B."/>
            <person name="Hibbett D."/>
            <person name="Martinez A.T."/>
            <person name="Grigoriev I.V."/>
        </authorList>
    </citation>
    <scope>NUCLEOTIDE SEQUENCE</scope>
    <source>
        <strain evidence="18">AH 40177</strain>
    </source>
</reference>
<keyword evidence="9" id="KW-0479">Metal-binding</keyword>
<comment type="catalytic activity">
    <reaction evidence="1">
        <text>S-ubiquitinyl-[E2 ubiquitin-conjugating enzyme]-L-cysteine + [acceptor protein]-L-lysine = [E2 ubiquitin-conjugating enzyme]-L-cysteine + N(6)-ubiquitinyl-[acceptor protein]-L-lysine.</text>
        <dbReference type="EC" id="2.3.2.27"/>
    </reaction>
</comment>
<dbReference type="SUPFAM" id="SSF48371">
    <property type="entry name" value="ARM repeat"/>
    <property type="match status" value="1"/>
</dbReference>
<comment type="similarity">
    <text evidence="4">Belongs to the LTN1 family.</text>
</comment>
<dbReference type="Pfam" id="PF23009">
    <property type="entry name" value="UBC_like"/>
    <property type="match status" value="1"/>
</dbReference>
<evidence type="ECO:0000256" key="1">
    <source>
        <dbReference type="ARBA" id="ARBA00000900"/>
    </source>
</evidence>
<dbReference type="PANTHER" id="PTHR12389:SF0">
    <property type="entry name" value="E3 UBIQUITIN-PROTEIN LIGASE LISTERIN"/>
    <property type="match status" value="1"/>
</dbReference>
<dbReference type="GO" id="GO:0043023">
    <property type="term" value="F:ribosomal large subunit binding"/>
    <property type="evidence" value="ECO:0007669"/>
    <property type="project" value="TreeGrafter"/>
</dbReference>
<dbReference type="Pfam" id="PF22958">
    <property type="entry name" value="Ltn1_1st"/>
    <property type="match status" value="1"/>
</dbReference>
<dbReference type="InterPro" id="IPR039795">
    <property type="entry name" value="LTN1/Rkr1"/>
</dbReference>
<name>A0A9P5PZA3_9AGAR</name>
<comment type="subcellular location">
    <subcellularLocation>
        <location evidence="2">Cytoplasm</location>
        <location evidence="2">Cytosol</location>
    </subcellularLocation>
</comment>